<keyword evidence="6" id="KW-0472">Membrane</keyword>
<evidence type="ECO:0000313" key="9">
    <source>
        <dbReference type="Proteomes" id="UP001248709"/>
    </source>
</evidence>
<organism evidence="8 9">
    <name type="scientific">Paenibacillus forsythiae</name>
    <dbReference type="NCBI Taxonomy" id="365616"/>
    <lineage>
        <taxon>Bacteria</taxon>
        <taxon>Bacillati</taxon>
        <taxon>Bacillota</taxon>
        <taxon>Bacilli</taxon>
        <taxon>Bacillales</taxon>
        <taxon>Paenibacillaceae</taxon>
        <taxon>Paenibacillus</taxon>
    </lineage>
</organism>
<dbReference type="SUPFAM" id="SSF52833">
    <property type="entry name" value="Thioredoxin-like"/>
    <property type="match status" value="1"/>
</dbReference>
<dbReference type="PANTHER" id="PTHR13887:SF14">
    <property type="entry name" value="DISULFIDE BOND FORMATION PROTEIN D"/>
    <property type="match status" value="1"/>
</dbReference>
<keyword evidence="6" id="KW-1133">Transmembrane helix</keyword>
<accession>A0ABU3H1Y0</accession>
<name>A0ABU3H1Y0_9BACL</name>
<keyword evidence="9" id="KW-1185">Reference proteome</keyword>
<dbReference type="Gene3D" id="3.40.30.10">
    <property type="entry name" value="Glutaredoxin"/>
    <property type="match status" value="1"/>
</dbReference>
<evidence type="ECO:0000256" key="6">
    <source>
        <dbReference type="SAM" id="Phobius"/>
    </source>
</evidence>
<feature type="transmembrane region" description="Helical" evidence="6">
    <location>
        <begin position="12"/>
        <end position="36"/>
    </location>
</feature>
<protein>
    <submittedName>
        <fullName evidence="8">Protein-disulfide isomerase</fullName>
    </submittedName>
</protein>
<dbReference type="InterPro" id="IPR036249">
    <property type="entry name" value="Thioredoxin-like_sf"/>
</dbReference>
<dbReference type="Pfam" id="PF13462">
    <property type="entry name" value="Thioredoxin_4"/>
    <property type="match status" value="1"/>
</dbReference>
<evidence type="ECO:0000256" key="2">
    <source>
        <dbReference type="ARBA" id="ARBA00022729"/>
    </source>
</evidence>
<keyword evidence="4" id="KW-1015">Disulfide bond</keyword>
<keyword evidence="5" id="KW-0676">Redox-active center</keyword>
<feature type="domain" description="Thioredoxin" evidence="7">
    <location>
        <begin position="41"/>
        <end position="241"/>
    </location>
</feature>
<dbReference type="RefSeq" id="WP_025700339.1">
    <property type="nucleotide sequence ID" value="NZ_JAUSUY010000001.1"/>
</dbReference>
<dbReference type="EMBL" id="JAUSUY010000001">
    <property type="protein sequence ID" value="MDT3424701.1"/>
    <property type="molecule type" value="Genomic_DNA"/>
</dbReference>
<gene>
    <name evidence="8" type="ORF">J2Z22_000213</name>
</gene>
<evidence type="ECO:0000259" key="7">
    <source>
        <dbReference type="PROSITE" id="PS51352"/>
    </source>
</evidence>
<keyword evidence="2" id="KW-0732">Signal</keyword>
<keyword evidence="6" id="KW-0812">Transmembrane</keyword>
<dbReference type="PROSITE" id="PS51352">
    <property type="entry name" value="THIOREDOXIN_2"/>
    <property type="match status" value="1"/>
</dbReference>
<comment type="similarity">
    <text evidence="1">Belongs to the thioredoxin family. DsbA subfamily.</text>
</comment>
<dbReference type="PANTHER" id="PTHR13887">
    <property type="entry name" value="GLUTATHIONE S-TRANSFERASE KAPPA"/>
    <property type="match status" value="1"/>
</dbReference>
<evidence type="ECO:0000256" key="4">
    <source>
        <dbReference type="ARBA" id="ARBA00023157"/>
    </source>
</evidence>
<sequence length="248" mass="27843">MKNSQDKKSKIRNLYALPMVLAGLVVILAVALGFVLTRGGAGEAGELNNLPNYTDVKGTIVVDSLKYEKQPRLGAPNAKVKVIEFADFKCPACRKWTQTNMQRFIKDYVDTGKVEYYFMNFAFIDRDSYLAASAGEAIYRQSNGKFWEYVVKLYDNQGDESEIWATEKFILKFVKDNIDGIDYARFEQDLKSRTYMFDVKEDFKIAAAYGVNGAPKFMVNGALLKDSSYGSLKAAIDKQLAENGSQGN</sequence>
<dbReference type="Proteomes" id="UP001248709">
    <property type="component" value="Unassembled WGS sequence"/>
</dbReference>
<keyword evidence="3" id="KW-0560">Oxidoreductase</keyword>
<proteinExistence type="inferred from homology"/>
<dbReference type="InterPro" id="IPR013766">
    <property type="entry name" value="Thioredoxin_domain"/>
</dbReference>
<evidence type="ECO:0000256" key="3">
    <source>
        <dbReference type="ARBA" id="ARBA00023002"/>
    </source>
</evidence>
<dbReference type="GO" id="GO:0016853">
    <property type="term" value="F:isomerase activity"/>
    <property type="evidence" value="ECO:0007669"/>
    <property type="project" value="UniProtKB-KW"/>
</dbReference>
<evidence type="ECO:0000313" key="8">
    <source>
        <dbReference type="EMBL" id="MDT3424701.1"/>
    </source>
</evidence>
<keyword evidence="8" id="KW-0413">Isomerase</keyword>
<evidence type="ECO:0000256" key="5">
    <source>
        <dbReference type="ARBA" id="ARBA00023284"/>
    </source>
</evidence>
<comment type="caution">
    <text evidence="8">The sequence shown here is derived from an EMBL/GenBank/DDBJ whole genome shotgun (WGS) entry which is preliminary data.</text>
</comment>
<dbReference type="InterPro" id="IPR012336">
    <property type="entry name" value="Thioredoxin-like_fold"/>
</dbReference>
<reference evidence="8 9" key="1">
    <citation type="submission" date="2023-07" db="EMBL/GenBank/DDBJ databases">
        <title>Genomic Encyclopedia of Type Strains, Phase IV (KMG-IV): sequencing the most valuable type-strain genomes for metagenomic binning, comparative biology and taxonomic classification.</title>
        <authorList>
            <person name="Goeker M."/>
        </authorList>
    </citation>
    <scope>NUCLEOTIDE SEQUENCE [LARGE SCALE GENOMIC DNA]</scope>
    <source>
        <strain evidence="8 9">T98</strain>
    </source>
</reference>
<evidence type="ECO:0000256" key="1">
    <source>
        <dbReference type="ARBA" id="ARBA00005791"/>
    </source>
</evidence>